<organism evidence="1 2">
    <name type="scientific">Didymella rabiei</name>
    <name type="common">Chickpea ascochyta blight fungus</name>
    <name type="synonym">Mycosphaerella rabiei</name>
    <dbReference type="NCBI Taxonomy" id="5454"/>
    <lineage>
        <taxon>Eukaryota</taxon>
        <taxon>Fungi</taxon>
        <taxon>Dikarya</taxon>
        <taxon>Ascomycota</taxon>
        <taxon>Pezizomycotina</taxon>
        <taxon>Dothideomycetes</taxon>
        <taxon>Pleosporomycetidae</taxon>
        <taxon>Pleosporales</taxon>
        <taxon>Pleosporineae</taxon>
        <taxon>Didymellaceae</taxon>
        <taxon>Ascochyta</taxon>
    </lineage>
</organism>
<comment type="caution">
    <text evidence="1">The sequence shown here is derived from an EMBL/GenBank/DDBJ whole genome shotgun (WGS) entry which is preliminary data.</text>
</comment>
<dbReference type="Proteomes" id="UP000076837">
    <property type="component" value="Unassembled WGS sequence"/>
</dbReference>
<dbReference type="InterPro" id="IPR029058">
    <property type="entry name" value="AB_hydrolase_fold"/>
</dbReference>
<name>A0A163LD10_DIDRA</name>
<sequence length="166" mass="18782">MEGLFPLGGPLFPDIGITGLVGYALYVLAGIDDQRPEENIREVLSPQGIEWMEKARTLCAGDLGRHIRAERIQLSSLFSRSVWTPRMYDLFREMMQVPVDGYDRPPRVVQSVSDTTVPVALTWAQLVDMRSRGTQFEYQELAGISHGQTTVASMDQTMEFVDRLMR</sequence>
<evidence type="ECO:0000313" key="2">
    <source>
        <dbReference type="Proteomes" id="UP000076837"/>
    </source>
</evidence>
<dbReference type="Gene3D" id="1.10.260.130">
    <property type="match status" value="1"/>
</dbReference>
<dbReference type="AlphaFoldDB" id="A0A163LD10"/>
<dbReference type="EMBL" id="JYNV01000060">
    <property type="protein sequence ID" value="KZM27682.1"/>
    <property type="molecule type" value="Genomic_DNA"/>
</dbReference>
<keyword evidence="2" id="KW-1185">Reference proteome</keyword>
<evidence type="ECO:0000313" key="1">
    <source>
        <dbReference type="EMBL" id="KZM27682.1"/>
    </source>
</evidence>
<evidence type="ECO:0008006" key="3">
    <source>
        <dbReference type="Google" id="ProtNLM"/>
    </source>
</evidence>
<gene>
    <name evidence="1" type="ORF">ST47_g1160</name>
</gene>
<proteinExistence type="predicted"/>
<protein>
    <recommendedName>
        <fullName evidence="3">Hydrolase</fullName>
    </recommendedName>
</protein>
<dbReference type="Gene3D" id="3.40.50.1820">
    <property type="entry name" value="alpha/beta hydrolase"/>
    <property type="match status" value="1"/>
</dbReference>
<reference evidence="1 2" key="1">
    <citation type="journal article" date="2016" name="Sci. Rep.">
        <title>Draft genome sequencing and secretome analysis of fungal phytopathogen Ascochyta rabiei provides insight into the necrotrophic effector repertoire.</title>
        <authorList>
            <person name="Verma S."/>
            <person name="Gazara R.K."/>
            <person name="Nizam S."/>
            <person name="Parween S."/>
            <person name="Chattopadhyay D."/>
            <person name="Verma P.K."/>
        </authorList>
    </citation>
    <scope>NUCLEOTIDE SEQUENCE [LARGE SCALE GENOMIC DNA]</scope>
    <source>
        <strain evidence="1 2">ArDII</strain>
    </source>
</reference>
<accession>A0A163LD10</accession>